<accession>A0A972H166</accession>
<dbReference type="PANTHER" id="PTHR40045">
    <property type="entry name" value="YCGG FAMILY PROTEIN"/>
    <property type="match status" value="1"/>
</dbReference>
<sequence>MSELYTTSWLDKNLSEIMNWQQDAFQQFKAMINDTHNTYPCIPGRQGFISDHLRFGFVGDPRSHIAPQALASLLKQYGQCSRETGKYASLVVFFNTPSALSNDYSVQNYEELFWSLLNQLSQYDEKEWPKEISADPSHHSWEFCFDGNAYFAFCATPAHTIRKSRHFPYFMLAFQPRWVFEELNKSTSISLKLKKAIRSRLTKYDGIPAHPSLKGYGQKDNLEWQQYFLHDDDHIPSKCPFSRMKQAIKNLHF</sequence>
<dbReference type="PANTHER" id="PTHR40045:SF1">
    <property type="entry name" value="YQCI_YCGG FAMILY PROTEIN"/>
    <property type="match status" value="1"/>
</dbReference>
<dbReference type="EMBL" id="WHOD01000101">
    <property type="protein sequence ID" value="NOU96675.1"/>
    <property type="molecule type" value="Genomic_DNA"/>
</dbReference>
<evidence type="ECO:0000313" key="1">
    <source>
        <dbReference type="EMBL" id="NOU96675.1"/>
    </source>
</evidence>
<name>A0A972H166_9BACL</name>
<gene>
    <name evidence="1" type="ORF">GC093_26150</name>
</gene>
<protein>
    <recommendedName>
        <fullName evidence="3">YqcI/YcgG family protein</fullName>
    </recommendedName>
</protein>
<organism evidence="1 2">
    <name type="scientific">Paenibacillus foliorum</name>
    <dbReference type="NCBI Taxonomy" id="2654974"/>
    <lineage>
        <taxon>Bacteria</taxon>
        <taxon>Bacillati</taxon>
        <taxon>Bacillota</taxon>
        <taxon>Bacilli</taxon>
        <taxon>Bacillales</taxon>
        <taxon>Paenibacillaceae</taxon>
        <taxon>Paenibacillus</taxon>
    </lineage>
</organism>
<dbReference type="InterPro" id="IPR014988">
    <property type="entry name" value="Uncharacterised_YqcI/YcgG"/>
</dbReference>
<dbReference type="RefSeq" id="WP_171654911.1">
    <property type="nucleotide sequence ID" value="NZ_WHOD01000101.1"/>
</dbReference>
<keyword evidence="2" id="KW-1185">Reference proteome</keyword>
<reference evidence="1" key="1">
    <citation type="submission" date="2019-10" db="EMBL/GenBank/DDBJ databases">
        <title>Description of Paenibacillus glebae sp. nov.</title>
        <authorList>
            <person name="Carlier A."/>
            <person name="Qi S."/>
        </authorList>
    </citation>
    <scope>NUCLEOTIDE SEQUENCE</scope>
    <source>
        <strain evidence="1">LMG 31456</strain>
    </source>
</reference>
<comment type="caution">
    <text evidence="1">The sequence shown here is derived from an EMBL/GenBank/DDBJ whole genome shotgun (WGS) entry which is preliminary data.</text>
</comment>
<proteinExistence type="predicted"/>
<dbReference type="Pfam" id="PF08892">
    <property type="entry name" value="YqcI_YcgG"/>
    <property type="match status" value="1"/>
</dbReference>
<evidence type="ECO:0000313" key="2">
    <source>
        <dbReference type="Proteomes" id="UP000641588"/>
    </source>
</evidence>
<dbReference type="Proteomes" id="UP000641588">
    <property type="component" value="Unassembled WGS sequence"/>
</dbReference>
<dbReference type="AlphaFoldDB" id="A0A972H166"/>
<evidence type="ECO:0008006" key="3">
    <source>
        <dbReference type="Google" id="ProtNLM"/>
    </source>
</evidence>